<dbReference type="WBParaSite" id="SPAL_0001765400.1">
    <property type="protein sequence ID" value="SPAL_0001765400.1"/>
    <property type="gene ID" value="SPAL_0001765400"/>
</dbReference>
<dbReference type="AlphaFoldDB" id="A0A0N5CIJ9"/>
<name>A0A0N5CIJ9_STREA</name>
<reference evidence="2" key="1">
    <citation type="submission" date="2017-02" db="UniProtKB">
        <authorList>
            <consortium name="WormBaseParasite"/>
        </authorList>
    </citation>
    <scope>IDENTIFICATION</scope>
</reference>
<evidence type="ECO:0000313" key="2">
    <source>
        <dbReference type="WBParaSite" id="SPAL_0001765400.1"/>
    </source>
</evidence>
<keyword evidence="1" id="KW-1185">Reference proteome</keyword>
<evidence type="ECO:0000313" key="1">
    <source>
        <dbReference type="Proteomes" id="UP000046392"/>
    </source>
</evidence>
<dbReference type="Proteomes" id="UP000046392">
    <property type="component" value="Unplaced"/>
</dbReference>
<proteinExistence type="predicted"/>
<sequence>MINKSSTKHSGDLYQTKFYLNIFKIAYVIYTLKNTPSRNRDINLVKTYLTIINNSWNLYIQYKITKYLNDCYISSNCLTIHQHLKKLKRFNIRNFLSLFTQYIAKGTLQRDLFFFYTYLNYL</sequence>
<organism evidence="1 2">
    <name type="scientific">Strongyloides papillosus</name>
    <name type="common">Intestinal threadworm</name>
    <dbReference type="NCBI Taxonomy" id="174720"/>
    <lineage>
        <taxon>Eukaryota</taxon>
        <taxon>Metazoa</taxon>
        <taxon>Ecdysozoa</taxon>
        <taxon>Nematoda</taxon>
        <taxon>Chromadorea</taxon>
        <taxon>Rhabditida</taxon>
        <taxon>Tylenchina</taxon>
        <taxon>Panagrolaimomorpha</taxon>
        <taxon>Strongyloidoidea</taxon>
        <taxon>Strongyloididae</taxon>
        <taxon>Strongyloides</taxon>
    </lineage>
</organism>
<accession>A0A0N5CIJ9</accession>
<protein>
    <submittedName>
        <fullName evidence="2">Uncharacterized protein</fullName>
    </submittedName>
</protein>